<dbReference type="EMBL" id="JXJN01015373">
    <property type="status" value="NOT_ANNOTATED_CDS"/>
    <property type="molecule type" value="Genomic_DNA"/>
</dbReference>
<evidence type="ECO:0000313" key="1">
    <source>
        <dbReference type="EnsemblMetazoa" id="GPPI032044-PA"/>
    </source>
</evidence>
<evidence type="ECO:0000313" key="2">
    <source>
        <dbReference type="Proteomes" id="UP000092460"/>
    </source>
</evidence>
<sequence>MTIDVEDGIFTQYNNKHSDSSINLKALLVDEYPSNIVNFTTSAGKDSGDDTSNRNMNIEEIAGNMTLTDHNDAWGIFPYTQQTLHFQFKSTTLQARVNPDKALGNGGLILQGAVKTAGPS</sequence>
<dbReference type="Proteomes" id="UP000092460">
    <property type="component" value="Unassembled WGS sequence"/>
</dbReference>
<dbReference type="VEuPathDB" id="VectorBase:GPPI032044"/>
<dbReference type="AlphaFoldDB" id="A0A1B0BJE9"/>
<reference evidence="1" key="2">
    <citation type="submission" date="2020-05" db="UniProtKB">
        <authorList>
            <consortium name="EnsemblMetazoa"/>
        </authorList>
    </citation>
    <scope>IDENTIFICATION</scope>
    <source>
        <strain evidence="1">IAEA</strain>
    </source>
</reference>
<proteinExistence type="predicted"/>
<dbReference type="EnsemblMetazoa" id="GPPI032044-RA">
    <property type="protein sequence ID" value="GPPI032044-PA"/>
    <property type="gene ID" value="GPPI032044"/>
</dbReference>
<protein>
    <submittedName>
        <fullName evidence="1">Uncharacterized protein</fullName>
    </submittedName>
</protein>
<keyword evidence="2" id="KW-1185">Reference proteome</keyword>
<accession>A0A1B0BJE9</accession>
<organism evidence="1 2">
    <name type="scientific">Glossina palpalis gambiensis</name>
    <dbReference type="NCBI Taxonomy" id="67801"/>
    <lineage>
        <taxon>Eukaryota</taxon>
        <taxon>Metazoa</taxon>
        <taxon>Ecdysozoa</taxon>
        <taxon>Arthropoda</taxon>
        <taxon>Hexapoda</taxon>
        <taxon>Insecta</taxon>
        <taxon>Pterygota</taxon>
        <taxon>Neoptera</taxon>
        <taxon>Endopterygota</taxon>
        <taxon>Diptera</taxon>
        <taxon>Brachycera</taxon>
        <taxon>Muscomorpha</taxon>
        <taxon>Hippoboscoidea</taxon>
        <taxon>Glossinidae</taxon>
        <taxon>Glossina</taxon>
    </lineage>
</organism>
<name>A0A1B0BJE9_9MUSC</name>
<reference evidence="2" key="1">
    <citation type="submission" date="2015-01" db="EMBL/GenBank/DDBJ databases">
        <authorList>
            <person name="Aksoy S."/>
            <person name="Warren W."/>
            <person name="Wilson R.K."/>
        </authorList>
    </citation>
    <scope>NUCLEOTIDE SEQUENCE [LARGE SCALE GENOMIC DNA]</scope>
    <source>
        <strain evidence="2">IAEA</strain>
    </source>
</reference>